<evidence type="ECO:0000259" key="14">
    <source>
        <dbReference type="PROSITE" id="PS51283"/>
    </source>
</evidence>
<evidence type="ECO:0000313" key="15">
    <source>
        <dbReference type="EMBL" id="CAD8079592.1"/>
    </source>
</evidence>
<keyword evidence="4" id="KW-0645">Protease</keyword>
<dbReference type="GO" id="GO:0006508">
    <property type="term" value="P:proteolysis"/>
    <property type="evidence" value="ECO:0007669"/>
    <property type="project" value="UniProtKB-KW"/>
</dbReference>
<dbReference type="PANTHER" id="PTHR21646:SF24">
    <property type="entry name" value="UBIQUITIN CARBOXYL-TERMINAL HYDROLASE"/>
    <property type="match status" value="1"/>
</dbReference>
<evidence type="ECO:0000256" key="11">
    <source>
        <dbReference type="PROSITE-ProRule" id="PRU00134"/>
    </source>
</evidence>
<dbReference type="GO" id="GO:0016579">
    <property type="term" value="P:protein deubiquitination"/>
    <property type="evidence" value="ECO:0007669"/>
    <property type="project" value="InterPro"/>
</dbReference>
<comment type="catalytic activity">
    <reaction evidence="1">
        <text>Thiol-dependent hydrolysis of ester, thioester, amide, peptide and isopeptide bonds formed by the C-terminal Gly of ubiquitin (a 76-residue protein attached to proteins as an intracellular targeting signal).</text>
        <dbReference type="EC" id="3.4.19.12"/>
    </reaction>
</comment>
<dbReference type="GO" id="GO:0008270">
    <property type="term" value="F:zinc ion binding"/>
    <property type="evidence" value="ECO:0007669"/>
    <property type="project" value="UniProtKB-KW"/>
</dbReference>
<dbReference type="InterPro" id="IPR028889">
    <property type="entry name" value="USP"/>
</dbReference>
<dbReference type="PROSITE" id="PS50235">
    <property type="entry name" value="USP_3"/>
    <property type="match status" value="1"/>
</dbReference>
<dbReference type="PROSITE" id="PS51283">
    <property type="entry name" value="DUSP"/>
    <property type="match status" value="1"/>
</dbReference>
<keyword evidence="16" id="KW-1185">Reference proteome</keyword>
<dbReference type="PANTHER" id="PTHR21646">
    <property type="entry name" value="UBIQUITIN CARBOXYL-TERMINAL HYDROLASE"/>
    <property type="match status" value="1"/>
</dbReference>
<feature type="domain" description="DUSP" evidence="14">
    <location>
        <begin position="17"/>
        <end position="144"/>
    </location>
</feature>
<comment type="caution">
    <text evidence="15">The sequence shown here is derived from an EMBL/GenBank/DDBJ whole genome shotgun (WGS) entry which is preliminary data.</text>
</comment>
<evidence type="ECO:0000259" key="12">
    <source>
        <dbReference type="PROSITE" id="PS50235"/>
    </source>
</evidence>
<dbReference type="AlphaFoldDB" id="A0A8S1MKJ5"/>
<organism evidence="15 16">
    <name type="scientific">Paramecium sonneborni</name>
    <dbReference type="NCBI Taxonomy" id="65129"/>
    <lineage>
        <taxon>Eukaryota</taxon>
        <taxon>Sar</taxon>
        <taxon>Alveolata</taxon>
        <taxon>Ciliophora</taxon>
        <taxon>Intramacronucleata</taxon>
        <taxon>Oligohymenophorea</taxon>
        <taxon>Peniculida</taxon>
        <taxon>Parameciidae</taxon>
        <taxon>Paramecium</taxon>
    </lineage>
</organism>
<dbReference type="GO" id="GO:0004843">
    <property type="term" value="F:cysteine-type deubiquitinase activity"/>
    <property type="evidence" value="ECO:0007669"/>
    <property type="project" value="UniProtKB-EC"/>
</dbReference>
<name>A0A8S1MKJ5_9CILI</name>
<evidence type="ECO:0000313" key="16">
    <source>
        <dbReference type="Proteomes" id="UP000692954"/>
    </source>
</evidence>
<comment type="similarity">
    <text evidence="2">Belongs to the peptidase C19 family.</text>
</comment>
<evidence type="ECO:0000256" key="1">
    <source>
        <dbReference type="ARBA" id="ARBA00000707"/>
    </source>
</evidence>
<proteinExistence type="inferred from homology"/>
<evidence type="ECO:0000256" key="4">
    <source>
        <dbReference type="ARBA" id="ARBA00022670"/>
    </source>
</evidence>
<dbReference type="InterPro" id="IPR002893">
    <property type="entry name" value="Znf_MYND"/>
</dbReference>
<evidence type="ECO:0000256" key="9">
    <source>
        <dbReference type="ARBA" id="ARBA00022807"/>
    </source>
</evidence>
<keyword evidence="7" id="KW-0833">Ubl conjugation pathway</keyword>
<feature type="domain" description="USP" evidence="12">
    <location>
        <begin position="365"/>
        <end position="978"/>
    </location>
</feature>
<dbReference type="Pfam" id="PF00443">
    <property type="entry name" value="UCH"/>
    <property type="match status" value="1"/>
</dbReference>
<dbReference type="InterPro" id="IPR006615">
    <property type="entry name" value="Pept_C19_DUSP"/>
</dbReference>
<keyword evidence="9" id="KW-0788">Thiol protease</keyword>
<evidence type="ECO:0000256" key="8">
    <source>
        <dbReference type="ARBA" id="ARBA00022801"/>
    </source>
</evidence>
<evidence type="ECO:0000256" key="2">
    <source>
        <dbReference type="ARBA" id="ARBA00009085"/>
    </source>
</evidence>
<accession>A0A8S1MKJ5</accession>
<evidence type="ECO:0000256" key="7">
    <source>
        <dbReference type="ARBA" id="ARBA00022786"/>
    </source>
</evidence>
<evidence type="ECO:0000256" key="10">
    <source>
        <dbReference type="ARBA" id="ARBA00022833"/>
    </source>
</evidence>
<dbReference type="PROSITE" id="PS01360">
    <property type="entry name" value="ZF_MYND_1"/>
    <property type="match status" value="1"/>
</dbReference>
<dbReference type="InterPro" id="IPR018200">
    <property type="entry name" value="USP_CS"/>
</dbReference>
<dbReference type="PROSITE" id="PS50865">
    <property type="entry name" value="ZF_MYND_2"/>
    <property type="match status" value="1"/>
</dbReference>
<gene>
    <name evidence="15" type="ORF">PSON_ATCC_30995.1.T0390190</name>
</gene>
<dbReference type="InterPro" id="IPR001394">
    <property type="entry name" value="Peptidase_C19_UCH"/>
</dbReference>
<dbReference type="PROSITE" id="PS00973">
    <property type="entry name" value="USP_2"/>
    <property type="match status" value="1"/>
</dbReference>
<protein>
    <recommendedName>
        <fullName evidence="3">ubiquitinyl hydrolase 1</fullName>
        <ecNumber evidence="3">3.4.19.12</ecNumber>
    </recommendedName>
</protein>
<sequence length="994" mass="117078">MQEEKLKEIQVSQYTANTLKKQALEYKKLQETFAKRFSQEFNTQFYILSAKWLNSWKKYVSYEEIIANKTPCKEFGRITLGKINEDLEDNVEKCFKYHPIINHPWNTYMKQGLQENIDYIIVDKEIWEFFTNQHQGIAIIRTSNGTGKDKQVTVNLIKFNSVLLYPSIIKLISFDRMYRQTFESEVMQADRNMKLKDYYALIQRTVHTFKGSFAKDNNIRIWRYVTDQKDSFKTLFSEIYKQVSILDSDDDMCFDFKGELLTHHQYENIEDIGIIENNLIVFEFKDDNKPWCIRNQAVQVERKCECCNSIKVLQFPCICRKVAYCTEECKSKDYNYHNPRCLKYDSDDESVKSFTITSKSVKGIVGLSNLGNTCFMNSGTQCIANSYPLVEYFLKNFYFEEINMSNPLGTKGELVKKVGSLIKKMWCGDRSTITPTNYKKAVGQFQPMFKGYHQHDSSELITFVLDGIHEDLNRVKIKPYIETKDYDGRSNFVVAKESWLNHLGRNQSIIVDLMHGQFKSTLKCPNCQQFSITFDPYLMVQLGIPSQKKRTISFKFFKDLFQNTQMTIPFDKNKNISLKEYYKVLSQELKIDSQYLFAYSASTYGSFDFFDENKSIIEIRKSTKRLSLCFKKLSQEEFQMIKKFPIQFSNFYFESYSKKSYYKQGVFILDGSMTLKQVHLLIFNKIQQFFCEHTNIDYEKQILNQYYSLIYKSNQNYWTPCAFCNYKSCNDCEVKFDEETVEQVKNRALKIDNQCKFQIILLWKQSPFKQIKLPNIFDHYFKSNNIEVEDNYYKSSNQTSMSNNSSQSTQGGATLYDCLQYSQIPEQLNAENTWYCKICKEHVQAYKSMQIYKAPQILIFTLKRFKATNRLFKQKLETLVDFPIDNLDMTDYIINSKTPSEYQNENEKNNGENNKQKVIYDLYAVSNHFGGLGGGHYTAFAKNKFTNKWYNFDDSMVNQISESSIVSKSAYVLCYQLRTEDVNCQEKKMQTIQV</sequence>
<evidence type="ECO:0000256" key="3">
    <source>
        <dbReference type="ARBA" id="ARBA00012759"/>
    </source>
</evidence>
<dbReference type="Proteomes" id="UP000692954">
    <property type="component" value="Unassembled WGS sequence"/>
</dbReference>
<keyword evidence="5" id="KW-0479">Metal-binding</keyword>
<keyword evidence="8" id="KW-0378">Hydrolase</keyword>
<reference evidence="15" key="1">
    <citation type="submission" date="2021-01" db="EMBL/GenBank/DDBJ databases">
        <authorList>
            <consortium name="Genoscope - CEA"/>
            <person name="William W."/>
        </authorList>
    </citation>
    <scope>NUCLEOTIDE SEQUENCE</scope>
</reference>
<dbReference type="EMBL" id="CAJJDN010000039">
    <property type="protein sequence ID" value="CAD8079592.1"/>
    <property type="molecule type" value="Genomic_DNA"/>
</dbReference>
<dbReference type="EC" id="3.4.19.12" evidence="3"/>
<dbReference type="Pfam" id="PF06337">
    <property type="entry name" value="DUSP"/>
    <property type="match status" value="1"/>
</dbReference>
<evidence type="ECO:0000256" key="5">
    <source>
        <dbReference type="ARBA" id="ARBA00022723"/>
    </source>
</evidence>
<keyword evidence="10" id="KW-0862">Zinc</keyword>
<evidence type="ECO:0000259" key="13">
    <source>
        <dbReference type="PROSITE" id="PS50865"/>
    </source>
</evidence>
<dbReference type="InterPro" id="IPR050185">
    <property type="entry name" value="Ub_carboxyl-term_hydrolase"/>
</dbReference>
<keyword evidence="6 11" id="KW-0863">Zinc-finger</keyword>
<feature type="domain" description="MYND-type" evidence="13">
    <location>
        <begin position="304"/>
        <end position="341"/>
    </location>
</feature>
<dbReference type="OrthoDB" id="265776at2759"/>
<evidence type="ECO:0000256" key="6">
    <source>
        <dbReference type="ARBA" id="ARBA00022771"/>
    </source>
</evidence>